<dbReference type="EMBL" id="BMLP01000009">
    <property type="protein sequence ID" value="GGO37499.1"/>
    <property type="molecule type" value="Genomic_DNA"/>
</dbReference>
<evidence type="ECO:0000313" key="6">
    <source>
        <dbReference type="Proteomes" id="UP000598196"/>
    </source>
</evidence>
<dbReference type="GO" id="GO:0003700">
    <property type="term" value="F:DNA-binding transcription factor activity"/>
    <property type="evidence" value="ECO:0007669"/>
    <property type="project" value="InterPro"/>
</dbReference>
<keyword evidence="3" id="KW-0804">Transcription</keyword>
<dbReference type="PROSITE" id="PS01124">
    <property type="entry name" value="HTH_ARAC_FAMILY_2"/>
    <property type="match status" value="1"/>
</dbReference>
<evidence type="ECO:0000313" key="5">
    <source>
        <dbReference type="EMBL" id="GGO37499.1"/>
    </source>
</evidence>
<protein>
    <submittedName>
        <fullName evidence="5">Transcriptional regulator</fullName>
    </submittedName>
</protein>
<dbReference type="Proteomes" id="UP000598196">
    <property type="component" value="Unassembled WGS sequence"/>
</dbReference>
<dbReference type="PANTHER" id="PTHR47894:SF4">
    <property type="entry name" value="HTH-TYPE TRANSCRIPTIONAL REGULATOR GADX"/>
    <property type="match status" value="1"/>
</dbReference>
<evidence type="ECO:0000259" key="4">
    <source>
        <dbReference type="PROSITE" id="PS01124"/>
    </source>
</evidence>
<evidence type="ECO:0000256" key="3">
    <source>
        <dbReference type="ARBA" id="ARBA00023163"/>
    </source>
</evidence>
<keyword evidence="1" id="KW-0805">Transcription regulation</keyword>
<feature type="domain" description="HTH araC/xylS-type" evidence="4">
    <location>
        <begin position="208"/>
        <end position="306"/>
    </location>
</feature>
<dbReference type="GO" id="GO:0000976">
    <property type="term" value="F:transcription cis-regulatory region binding"/>
    <property type="evidence" value="ECO:0007669"/>
    <property type="project" value="TreeGrafter"/>
</dbReference>
<dbReference type="Gene3D" id="1.10.10.60">
    <property type="entry name" value="Homeodomain-like"/>
    <property type="match status" value="1"/>
</dbReference>
<keyword evidence="6" id="KW-1185">Reference proteome</keyword>
<dbReference type="SUPFAM" id="SSF46689">
    <property type="entry name" value="Homeodomain-like"/>
    <property type="match status" value="1"/>
</dbReference>
<name>A0A917YN50_9RHOB</name>
<organism evidence="5 6">
    <name type="scientific">Gemmobacter aquaticus</name>
    <dbReference type="NCBI Taxonomy" id="490185"/>
    <lineage>
        <taxon>Bacteria</taxon>
        <taxon>Pseudomonadati</taxon>
        <taxon>Pseudomonadota</taxon>
        <taxon>Alphaproteobacteria</taxon>
        <taxon>Rhodobacterales</taxon>
        <taxon>Paracoccaceae</taxon>
        <taxon>Gemmobacter</taxon>
    </lineage>
</organism>
<proteinExistence type="predicted"/>
<dbReference type="AlphaFoldDB" id="A0A917YN50"/>
<comment type="caution">
    <text evidence="5">The sequence shown here is derived from an EMBL/GenBank/DDBJ whole genome shotgun (WGS) entry which is preliminary data.</text>
</comment>
<keyword evidence="2" id="KW-0238">DNA-binding</keyword>
<sequence>MLSTVGISGDPVSDPDRLIPMRAVGTLFRDVAARENCPDLCWRIIREMSVADLGRYGLLILSERTTEEALRQASIVMPHFCSHERLDFVEGPEFGVVSSHFLIPLDPETLHQAQIHTLALIRSLLTATGRTERLFSAISLPPHPLHGLSHLPPDITRVATIASDGALTMTVERSLLQRPLNARLMQSGLQDPSEAWERLPGADVGFVEVIRNLVADALVDGAPSAERMAINAGVTLRTLQRRLSAQGISFRGLVEETRRSIALKHIHQGTEALSDISVRLGYSSPASLSRAVRKWTENSPRALRKGDRDVEH</sequence>
<evidence type="ECO:0000256" key="2">
    <source>
        <dbReference type="ARBA" id="ARBA00023125"/>
    </source>
</evidence>
<dbReference type="InterPro" id="IPR018060">
    <property type="entry name" value="HTH_AraC"/>
</dbReference>
<evidence type="ECO:0000256" key="1">
    <source>
        <dbReference type="ARBA" id="ARBA00023015"/>
    </source>
</evidence>
<dbReference type="InterPro" id="IPR009057">
    <property type="entry name" value="Homeodomain-like_sf"/>
</dbReference>
<dbReference type="Pfam" id="PF12833">
    <property type="entry name" value="HTH_18"/>
    <property type="match status" value="1"/>
</dbReference>
<dbReference type="GO" id="GO:0005829">
    <property type="term" value="C:cytosol"/>
    <property type="evidence" value="ECO:0007669"/>
    <property type="project" value="TreeGrafter"/>
</dbReference>
<dbReference type="Pfam" id="PF12625">
    <property type="entry name" value="Arabinose_bd"/>
    <property type="match status" value="1"/>
</dbReference>
<accession>A0A917YN50</accession>
<dbReference type="PANTHER" id="PTHR47894">
    <property type="entry name" value="HTH-TYPE TRANSCRIPTIONAL REGULATOR GADX"/>
    <property type="match status" value="1"/>
</dbReference>
<dbReference type="SMART" id="SM00342">
    <property type="entry name" value="HTH_ARAC"/>
    <property type="match status" value="1"/>
</dbReference>
<reference evidence="5 6" key="1">
    <citation type="journal article" date="2014" name="Int. J. Syst. Evol. Microbiol.">
        <title>Complete genome sequence of Corynebacterium casei LMG S-19264T (=DSM 44701T), isolated from a smear-ripened cheese.</title>
        <authorList>
            <consortium name="US DOE Joint Genome Institute (JGI-PGF)"/>
            <person name="Walter F."/>
            <person name="Albersmeier A."/>
            <person name="Kalinowski J."/>
            <person name="Ruckert C."/>
        </authorList>
    </citation>
    <scope>NUCLEOTIDE SEQUENCE [LARGE SCALE GENOMIC DNA]</scope>
    <source>
        <strain evidence="5 6">CGMCC 1.7029</strain>
    </source>
</reference>
<gene>
    <name evidence="5" type="ORF">GCM10010991_33250</name>
</gene>
<dbReference type="InterPro" id="IPR032687">
    <property type="entry name" value="AraC-type_N"/>
</dbReference>